<organism evidence="1 2">
    <name type="scientific">Piloderma croceum (strain F 1598)</name>
    <dbReference type="NCBI Taxonomy" id="765440"/>
    <lineage>
        <taxon>Eukaryota</taxon>
        <taxon>Fungi</taxon>
        <taxon>Dikarya</taxon>
        <taxon>Basidiomycota</taxon>
        <taxon>Agaricomycotina</taxon>
        <taxon>Agaricomycetes</taxon>
        <taxon>Agaricomycetidae</taxon>
        <taxon>Atheliales</taxon>
        <taxon>Atheliaceae</taxon>
        <taxon>Piloderma</taxon>
    </lineage>
</organism>
<evidence type="ECO:0000313" key="2">
    <source>
        <dbReference type="Proteomes" id="UP000054166"/>
    </source>
</evidence>
<dbReference type="EMBL" id="KN833043">
    <property type="protein sequence ID" value="KIM75679.1"/>
    <property type="molecule type" value="Genomic_DNA"/>
</dbReference>
<dbReference type="Proteomes" id="UP000054166">
    <property type="component" value="Unassembled WGS sequence"/>
</dbReference>
<keyword evidence="2" id="KW-1185">Reference proteome</keyword>
<reference evidence="1 2" key="1">
    <citation type="submission" date="2014-04" db="EMBL/GenBank/DDBJ databases">
        <authorList>
            <consortium name="DOE Joint Genome Institute"/>
            <person name="Kuo A."/>
            <person name="Tarkka M."/>
            <person name="Buscot F."/>
            <person name="Kohler A."/>
            <person name="Nagy L.G."/>
            <person name="Floudas D."/>
            <person name="Copeland A."/>
            <person name="Barry K.W."/>
            <person name="Cichocki N."/>
            <person name="Veneault-Fourrey C."/>
            <person name="LaButti K."/>
            <person name="Lindquist E.A."/>
            <person name="Lipzen A."/>
            <person name="Lundell T."/>
            <person name="Morin E."/>
            <person name="Murat C."/>
            <person name="Sun H."/>
            <person name="Tunlid A."/>
            <person name="Henrissat B."/>
            <person name="Grigoriev I.V."/>
            <person name="Hibbett D.S."/>
            <person name="Martin F."/>
            <person name="Nordberg H.P."/>
            <person name="Cantor M.N."/>
            <person name="Hua S.X."/>
        </authorList>
    </citation>
    <scope>NUCLEOTIDE SEQUENCE [LARGE SCALE GENOMIC DNA]</scope>
    <source>
        <strain evidence="1 2">F 1598</strain>
    </source>
</reference>
<protein>
    <submittedName>
        <fullName evidence="1">Uncharacterized protein</fullName>
    </submittedName>
</protein>
<gene>
    <name evidence="1" type="ORF">PILCRDRAFT_666102</name>
</gene>
<proteinExistence type="predicted"/>
<name>A0A0C3F6Y7_PILCF</name>
<dbReference type="HOGENOM" id="CLU_1845858_0_0_1"/>
<dbReference type="AlphaFoldDB" id="A0A0C3F6Y7"/>
<evidence type="ECO:0000313" key="1">
    <source>
        <dbReference type="EMBL" id="KIM75679.1"/>
    </source>
</evidence>
<accession>A0A0C3F6Y7</accession>
<sequence length="139" mass="15518">MPSLRYVNLQPFGLVNLFSTDGVDNLVYGRFVFQAVPFKKDPSSVVGLLCDNIGSCVEDILGDWVTESSLSGMGATMTGRLSYWAAWQLGGADIQRLSMTMDPAIYYPVQTMPRSISTTSRRLSYLQTHDIVLIYFNEM</sequence>
<dbReference type="InParanoid" id="A0A0C3F6Y7"/>
<reference evidence="2" key="2">
    <citation type="submission" date="2015-01" db="EMBL/GenBank/DDBJ databases">
        <title>Evolutionary Origins and Diversification of the Mycorrhizal Mutualists.</title>
        <authorList>
            <consortium name="DOE Joint Genome Institute"/>
            <consortium name="Mycorrhizal Genomics Consortium"/>
            <person name="Kohler A."/>
            <person name="Kuo A."/>
            <person name="Nagy L.G."/>
            <person name="Floudas D."/>
            <person name="Copeland A."/>
            <person name="Barry K.W."/>
            <person name="Cichocki N."/>
            <person name="Veneault-Fourrey C."/>
            <person name="LaButti K."/>
            <person name="Lindquist E.A."/>
            <person name="Lipzen A."/>
            <person name="Lundell T."/>
            <person name="Morin E."/>
            <person name="Murat C."/>
            <person name="Riley R."/>
            <person name="Ohm R."/>
            <person name="Sun H."/>
            <person name="Tunlid A."/>
            <person name="Henrissat B."/>
            <person name="Grigoriev I.V."/>
            <person name="Hibbett D.S."/>
            <person name="Martin F."/>
        </authorList>
    </citation>
    <scope>NUCLEOTIDE SEQUENCE [LARGE SCALE GENOMIC DNA]</scope>
    <source>
        <strain evidence="2">F 1598</strain>
    </source>
</reference>